<reference evidence="3 4" key="1">
    <citation type="journal article" date="2011" name="Front. Microbiol.">
        <title>Genomic signatures of strain selection and enhancement in Bacillus atrophaeus var. globigii, a historical biowarfare simulant.</title>
        <authorList>
            <person name="Gibbons H.S."/>
            <person name="Broomall S.M."/>
            <person name="McNew L.A."/>
            <person name="Daligault H."/>
            <person name="Chapman C."/>
            <person name="Bruce D."/>
            <person name="Karavis M."/>
            <person name="Krepps M."/>
            <person name="McGregor P.A."/>
            <person name="Hong C."/>
            <person name="Park K.H."/>
            <person name="Akmal A."/>
            <person name="Feldman A."/>
            <person name="Lin J.S."/>
            <person name="Chang W.E."/>
            <person name="Higgs B.W."/>
            <person name="Demirev P."/>
            <person name="Lindquist J."/>
            <person name="Liem A."/>
            <person name="Fochler E."/>
            <person name="Read T.D."/>
            <person name="Tapia R."/>
            <person name="Johnson S."/>
            <person name="Bishop-Lilly K.A."/>
            <person name="Detter C."/>
            <person name="Han C."/>
            <person name="Sozhamannan S."/>
            <person name="Rosenzweig C.N."/>
            <person name="Skowronski E.W."/>
        </authorList>
    </citation>
    <scope>NUCLEOTIDE SEQUENCE [LARGE SCALE GENOMIC DNA]</scope>
    <source>
        <strain evidence="3 4">Y4G10-17</strain>
    </source>
</reference>
<evidence type="ECO:0000313" key="3">
    <source>
        <dbReference type="EMBL" id="RUO31121.1"/>
    </source>
</evidence>
<feature type="signal peptide" evidence="1">
    <location>
        <begin position="1"/>
        <end position="24"/>
    </location>
</feature>
<proteinExistence type="predicted"/>
<evidence type="ECO:0000256" key="1">
    <source>
        <dbReference type="SAM" id="SignalP"/>
    </source>
</evidence>
<keyword evidence="4" id="KW-1185">Reference proteome</keyword>
<comment type="caution">
    <text evidence="3">The sequence shown here is derived from an EMBL/GenBank/DDBJ whole genome shotgun (WGS) entry which is preliminary data.</text>
</comment>
<dbReference type="EMBL" id="PIPO01000005">
    <property type="protein sequence ID" value="RUO31121.1"/>
    <property type="molecule type" value="Genomic_DNA"/>
</dbReference>
<feature type="chain" id="PRO_5019217180" description="Surface lipoprotein assembly modifier C-terminal domain-containing protein" evidence="1">
    <location>
        <begin position="25"/>
        <end position="309"/>
    </location>
</feature>
<dbReference type="AlphaFoldDB" id="A0A432WE13"/>
<protein>
    <recommendedName>
        <fullName evidence="2">Surface lipoprotein assembly modifier C-terminal domain-containing protein</fullName>
    </recommendedName>
</protein>
<name>A0A432WE13_9GAMM</name>
<dbReference type="Proteomes" id="UP000287823">
    <property type="component" value="Unassembled WGS sequence"/>
</dbReference>
<evidence type="ECO:0000259" key="2">
    <source>
        <dbReference type="Pfam" id="PF04575"/>
    </source>
</evidence>
<keyword evidence="1" id="KW-0732">Signal</keyword>
<accession>A0A432WE13</accession>
<organism evidence="3 4">
    <name type="scientific">Aliidiomarina soli</name>
    <dbReference type="NCBI Taxonomy" id="1928574"/>
    <lineage>
        <taxon>Bacteria</taxon>
        <taxon>Pseudomonadati</taxon>
        <taxon>Pseudomonadota</taxon>
        <taxon>Gammaproteobacteria</taxon>
        <taxon>Alteromonadales</taxon>
        <taxon>Idiomarinaceae</taxon>
        <taxon>Aliidiomarina</taxon>
    </lineage>
</organism>
<evidence type="ECO:0000313" key="4">
    <source>
        <dbReference type="Proteomes" id="UP000287823"/>
    </source>
</evidence>
<feature type="domain" description="Surface lipoprotein assembly modifier C-terminal" evidence="2">
    <location>
        <begin position="55"/>
        <end position="282"/>
    </location>
</feature>
<gene>
    <name evidence="3" type="ORF">CWE14_11540</name>
</gene>
<sequence>MIMRLSSPFYLFLATLFMGAPVYAQQGEGKPELSYTGSLQTSYEHHSNISVVELDTAINDSDSALALDLNLDASLQLNQRTRVDAGYGLSERQYTEYPSYDLRTHLLYVDASHDVASVTIGANHYYADALLAREGFMSLNQSSLYAARLFGNQWYVRTSVLLAHKRFDELAERSADATGVMGNLFWFSNDAQRFVSLGLSLNDEDAVEDEFSYSGWALRLGVSQRMTLWQRDARLQLNARWVERDYQAESSWIEVVREDTQLLAEAQFSVALFDWLSAVTQLERGRYRSTLPTADYAETRLAVGMRASF</sequence>
<dbReference type="InterPro" id="IPR007655">
    <property type="entry name" value="Slam_C"/>
</dbReference>
<dbReference type="Pfam" id="PF04575">
    <property type="entry name" value="SlipAM"/>
    <property type="match status" value="1"/>
</dbReference>